<accession>A0A2N9FS94</accession>
<proteinExistence type="predicted"/>
<evidence type="ECO:0000256" key="1">
    <source>
        <dbReference type="SAM" id="MobiDB-lite"/>
    </source>
</evidence>
<name>A0A2N9FS94_FAGSY</name>
<feature type="compositionally biased region" description="Polar residues" evidence="1">
    <location>
        <begin position="108"/>
        <end position="118"/>
    </location>
</feature>
<gene>
    <name evidence="2" type="ORF">FSB_LOCUS17663</name>
</gene>
<organism evidence="2">
    <name type="scientific">Fagus sylvatica</name>
    <name type="common">Beechnut</name>
    <dbReference type="NCBI Taxonomy" id="28930"/>
    <lineage>
        <taxon>Eukaryota</taxon>
        <taxon>Viridiplantae</taxon>
        <taxon>Streptophyta</taxon>
        <taxon>Embryophyta</taxon>
        <taxon>Tracheophyta</taxon>
        <taxon>Spermatophyta</taxon>
        <taxon>Magnoliopsida</taxon>
        <taxon>eudicotyledons</taxon>
        <taxon>Gunneridae</taxon>
        <taxon>Pentapetalae</taxon>
        <taxon>rosids</taxon>
        <taxon>fabids</taxon>
        <taxon>Fagales</taxon>
        <taxon>Fagaceae</taxon>
        <taxon>Fagus</taxon>
    </lineage>
</organism>
<evidence type="ECO:0008006" key="3">
    <source>
        <dbReference type="Google" id="ProtNLM"/>
    </source>
</evidence>
<sequence>MGLSKGEFVRQKEGGAMVGLDLHRLDVRKKVEQKFNEVGLGNRPRVTMSLVESCPKRTFEFQWIPNPKTLRIIKLEGGAWIVIWVGLSGETRPSSQPASELSKATKAQVVTRSNDPDPSTSTFFLELTHVESVLGQTDLEVEDRSLLKDGSSSNDPPLETMICNDMVLGSLDQELTALSQSIELEWIFVVGPIWWVGKRDSSKPECLYPTAYCGPLSSIPRCEDLGDGVDVLLQPSNNKGVLLMWDKRVVEKVDIEVGKFSVTCSWKGLMDGFDWMDTRVYGPHSDGGRQELWDELTSIRQCWPALWCIFDWIENLNLVDLSLVGDQFTWSNGSTPPSMSMIDMGLVSIGREEHFRDVLLKLLPLPISDCHPYLGGLSSEEWILREELKSELTKLAHMEEISWRQKSRSLWLKEGDNNTSFFHRIFNSNRRRNYLSGLEVDGHFYEDKEEIKDQVVQFYHSLYQESEPWRPVVDGLELEFNSIGTTDRDMLERPLKKRK</sequence>
<dbReference type="EMBL" id="OIVN01001096">
    <property type="protein sequence ID" value="SPC89781.1"/>
    <property type="molecule type" value="Genomic_DNA"/>
</dbReference>
<feature type="region of interest" description="Disordered" evidence="1">
    <location>
        <begin position="91"/>
        <end position="118"/>
    </location>
</feature>
<reference evidence="2" key="1">
    <citation type="submission" date="2018-02" db="EMBL/GenBank/DDBJ databases">
        <authorList>
            <person name="Cohen D.B."/>
            <person name="Kent A.D."/>
        </authorList>
    </citation>
    <scope>NUCLEOTIDE SEQUENCE</scope>
</reference>
<dbReference type="AlphaFoldDB" id="A0A2N9FS94"/>
<protein>
    <recommendedName>
        <fullName evidence="3">DUF4283 domain-containing protein</fullName>
    </recommendedName>
</protein>
<evidence type="ECO:0000313" key="2">
    <source>
        <dbReference type="EMBL" id="SPC89781.1"/>
    </source>
</evidence>